<comment type="caution">
    <text evidence="4">The sequence shown here is derived from an EMBL/GenBank/DDBJ whole genome shotgun (WGS) entry which is preliminary data.</text>
</comment>
<dbReference type="Proteomes" id="UP000537130">
    <property type="component" value="Unassembled WGS sequence"/>
</dbReference>
<dbReference type="RefSeq" id="WP_183409349.1">
    <property type="nucleotide sequence ID" value="NZ_JACHWY010000001.1"/>
</dbReference>
<sequence>MSVWKQAASIEDLNRIQENSLASWLGIEFVDMTEDSLVARMPVDSRTKQPFGLLHGGASVVLSETMGSVGGFLAAGPESIVVGLEVNANHLRSATEGFVTGTCRPLHVGRTTQVWETQVHDDQQRLVCVSRLTVVVKSTKG</sequence>
<dbReference type="Pfam" id="PF03061">
    <property type="entry name" value="4HBT"/>
    <property type="match status" value="1"/>
</dbReference>
<dbReference type="SUPFAM" id="SSF54637">
    <property type="entry name" value="Thioesterase/thiol ester dehydrase-isomerase"/>
    <property type="match status" value="1"/>
</dbReference>
<dbReference type="AlphaFoldDB" id="A0A7W4Z501"/>
<evidence type="ECO:0000256" key="1">
    <source>
        <dbReference type="ARBA" id="ARBA00008324"/>
    </source>
</evidence>
<evidence type="ECO:0000256" key="2">
    <source>
        <dbReference type="ARBA" id="ARBA00022801"/>
    </source>
</evidence>
<dbReference type="InterPro" id="IPR029069">
    <property type="entry name" value="HotDog_dom_sf"/>
</dbReference>
<accession>A0A7W4Z501</accession>
<reference evidence="4 5" key="1">
    <citation type="submission" date="2020-08" db="EMBL/GenBank/DDBJ databases">
        <title>Genomic Encyclopedia of Type Strains, Phase III (KMG-III): the genomes of soil and plant-associated and newly described type strains.</title>
        <authorList>
            <person name="Whitman W."/>
        </authorList>
    </citation>
    <scope>NUCLEOTIDE SEQUENCE [LARGE SCALE GENOMIC DNA]</scope>
    <source>
        <strain evidence="4 5">CECT 8654</strain>
    </source>
</reference>
<proteinExistence type="inferred from homology"/>
<protein>
    <submittedName>
        <fullName evidence="4">1,4-dihydroxy-2-naphthoyl-CoA hydrolase</fullName>
        <ecNumber evidence="4">3.1.2.28</ecNumber>
    </submittedName>
</protein>
<dbReference type="EMBL" id="JACHWY010000001">
    <property type="protein sequence ID" value="MBB3046668.1"/>
    <property type="molecule type" value="Genomic_DNA"/>
</dbReference>
<dbReference type="PANTHER" id="PTHR43240">
    <property type="entry name" value="1,4-DIHYDROXY-2-NAPHTHOYL-COA THIOESTERASE 1"/>
    <property type="match status" value="1"/>
</dbReference>
<dbReference type="GO" id="GO:0005829">
    <property type="term" value="C:cytosol"/>
    <property type="evidence" value="ECO:0007669"/>
    <property type="project" value="TreeGrafter"/>
</dbReference>
<dbReference type="Gene3D" id="3.10.129.10">
    <property type="entry name" value="Hotdog Thioesterase"/>
    <property type="match status" value="1"/>
</dbReference>
<dbReference type="GO" id="GO:0061522">
    <property type="term" value="F:1,4-dihydroxy-2-naphthoyl-CoA thioesterase activity"/>
    <property type="evidence" value="ECO:0007669"/>
    <property type="project" value="UniProtKB-EC"/>
</dbReference>
<gene>
    <name evidence="4" type="ORF">FHR99_000904</name>
</gene>
<dbReference type="InterPro" id="IPR003736">
    <property type="entry name" value="PAAI_dom"/>
</dbReference>
<dbReference type="CDD" id="cd03443">
    <property type="entry name" value="PaaI_thioesterase"/>
    <property type="match status" value="1"/>
</dbReference>
<name>A0A7W4Z501_9GAMM</name>
<evidence type="ECO:0000313" key="5">
    <source>
        <dbReference type="Proteomes" id="UP000537130"/>
    </source>
</evidence>
<keyword evidence="2 4" id="KW-0378">Hydrolase</keyword>
<dbReference type="NCBIfam" id="TIGR00369">
    <property type="entry name" value="unchar_dom_1"/>
    <property type="match status" value="1"/>
</dbReference>
<dbReference type="PANTHER" id="PTHR43240:SF5">
    <property type="entry name" value="1,4-DIHYDROXY-2-NAPHTHOYL-COA THIOESTERASE 1"/>
    <property type="match status" value="1"/>
</dbReference>
<evidence type="ECO:0000313" key="4">
    <source>
        <dbReference type="EMBL" id="MBB3046668.1"/>
    </source>
</evidence>
<keyword evidence="5" id="KW-1185">Reference proteome</keyword>
<feature type="domain" description="Thioesterase" evidence="3">
    <location>
        <begin position="51"/>
        <end position="128"/>
    </location>
</feature>
<dbReference type="EC" id="3.1.2.28" evidence="4"/>
<dbReference type="InterPro" id="IPR006683">
    <property type="entry name" value="Thioestr_dom"/>
</dbReference>
<comment type="similarity">
    <text evidence="1">Belongs to the thioesterase PaaI family.</text>
</comment>
<organism evidence="4 5">
    <name type="scientific">Litorivivens lipolytica</name>
    <dbReference type="NCBI Taxonomy" id="1524264"/>
    <lineage>
        <taxon>Bacteria</taxon>
        <taxon>Pseudomonadati</taxon>
        <taxon>Pseudomonadota</taxon>
        <taxon>Gammaproteobacteria</taxon>
        <taxon>Litorivivens</taxon>
    </lineage>
</organism>
<evidence type="ECO:0000259" key="3">
    <source>
        <dbReference type="Pfam" id="PF03061"/>
    </source>
</evidence>